<name>A0A8B4S4A0_COMTE</name>
<proteinExistence type="predicted"/>
<feature type="chain" id="PRO_5032599876" description="Secreted protein" evidence="1">
    <location>
        <begin position="28"/>
        <end position="166"/>
    </location>
</feature>
<dbReference type="GeneID" id="63999693"/>
<dbReference type="EMBL" id="UFXL01000001">
    <property type="protein sequence ID" value="SUY77293.1"/>
    <property type="molecule type" value="Genomic_DNA"/>
</dbReference>
<evidence type="ECO:0008006" key="4">
    <source>
        <dbReference type="Google" id="ProtNLM"/>
    </source>
</evidence>
<sequence length="166" mass="17045">MITTKTRNAVCLTALLAAAGFMTAAQAQPDAAATDATKAAAPQAAQAAPAAQAVPANVDAAAADAALRKRLQAVVAAMDGKSKLAASNFNEEFLKNSPIDTVQKALDSVRTGVGSCQTVGRMESSTPLATSVLLSCTKGFVPMELAVEPKAPYRISGILLRPAFWK</sequence>
<evidence type="ECO:0000313" key="3">
    <source>
        <dbReference type="Proteomes" id="UP000255070"/>
    </source>
</evidence>
<feature type="signal peptide" evidence="1">
    <location>
        <begin position="1"/>
        <end position="27"/>
    </location>
</feature>
<accession>A0A8B4S4A0</accession>
<gene>
    <name evidence="2" type="ORF">NCTC10698_02190</name>
</gene>
<reference evidence="2 3" key="1">
    <citation type="submission" date="2018-06" db="EMBL/GenBank/DDBJ databases">
        <authorList>
            <consortium name="Pathogen Informatics"/>
            <person name="Doyle S."/>
        </authorList>
    </citation>
    <scope>NUCLEOTIDE SEQUENCE [LARGE SCALE GENOMIC DNA]</scope>
    <source>
        <strain evidence="2 3">NCTC10698</strain>
    </source>
</reference>
<keyword evidence="3" id="KW-1185">Reference proteome</keyword>
<comment type="caution">
    <text evidence="2">The sequence shown here is derived from an EMBL/GenBank/DDBJ whole genome shotgun (WGS) entry which is preliminary data.</text>
</comment>
<dbReference type="Proteomes" id="UP000255070">
    <property type="component" value="Unassembled WGS sequence"/>
</dbReference>
<keyword evidence="1" id="KW-0732">Signal</keyword>
<dbReference type="RefSeq" id="WP_003080548.1">
    <property type="nucleotide sequence ID" value="NZ_BBJZ01000009.1"/>
</dbReference>
<evidence type="ECO:0000256" key="1">
    <source>
        <dbReference type="SAM" id="SignalP"/>
    </source>
</evidence>
<dbReference type="AlphaFoldDB" id="A0A8B4S4A0"/>
<evidence type="ECO:0000313" key="2">
    <source>
        <dbReference type="EMBL" id="SUY77293.1"/>
    </source>
</evidence>
<organism evidence="2 3">
    <name type="scientific">Comamonas testosteroni</name>
    <name type="common">Pseudomonas testosteroni</name>
    <dbReference type="NCBI Taxonomy" id="285"/>
    <lineage>
        <taxon>Bacteria</taxon>
        <taxon>Pseudomonadati</taxon>
        <taxon>Pseudomonadota</taxon>
        <taxon>Betaproteobacteria</taxon>
        <taxon>Burkholderiales</taxon>
        <taxon>Comamonadaceae</taxon>
        <taxon>Comamonas</taxon>
    </lineage>
</organism>
<protein>
    <recommendedName>
        <fullName evidence="4">Secreted protein</fullName>
    </recommendedName>
</protein>